<evidence type="ECO:0000256" key="11">
    <source>
        <dbReference type="PIRSR" id="PIRSR601233-3"/>
    </source>
</evidence>
<keyword evidence="2" id="KW-0436">Ligase</keyword>
<dbReference type="GO" id="GO:0006396">
    <property type="term" value="P:RNA processing"/>
    <property type="evidence" value="ECO:0007669"/>
    <property type="project" value="InterPro"/>
</dbReference>
<comment type="caution">
    <text evidence="12">The sequence shown here is derived from an EMBL/GenBank/DDBJ whole genome shotgun (WGS) entry which is preliminary data.</text>
</comment>
<dbReference type="GO" id="GO:0170057">
    <property type="term" value="F:RNA ligase (GTP) activity"/>
    <property type="evidence" value="ECO:0007669"/>
    <property type="project" value="UniProtKB-EC"/>
</dbReference>
<comment type="cofactor">
    <cofactor evidence="11">
        <name>Mn(2+)</name>
        <dbReference type="ChEBI" id="CHEBI:29035"/>
    </cofactor>
    <text evidence="11">Binds 2 manganese ions per subunit.</text>
</comment>
<dbReference type="Proteomes" id="UP000579281">
    <property type="component" value="Unassembled WGS sequence"/>
</dbReference>
<evidence type="ECO:0000256" key="7">
    <source>
        <dbReference type="ARBA" id="ARBA00023211"/>
    </source>
</evidence>
<evidence type="ECO:0000256" key="9">
    <source>
        <dbReference type="PIRSR" id="PIRSR601233-1"/>
    </source>
</evidence>
<feature type="binding site" evidence="11">
    <location>
        <position position="126"/>
    </location>
    <ligand>
        <name>Mn(2+)</name>
        <dbReference type="ChEBI" id="CHEBI:29035"/>
        <label>1</label>
    </ligand>
</feature>
<keyword evidence="7 11" id="KW-0464">Manganese</keyword>
<dbReference type="GO" id="GO:0046872">
    <property type="term" value="F:metal ion binding"/>
    <property type="evidence" value="ECO:0007669"/>
    <property type="project" value="UniProtKB-KW"/>
</dbReference>
<keyword evidence="6 10" id="KW-0342">GTP-binding</keyword>
<reference evidence="12 13" key="1">
    <citation type="submission" date="2020-08" db="EMBL/GenBank/DDBJ databases">
        <title>Genomic Encyclopedia of Type Strains, Phase IV (KMG-IV): sequencing the most valuable type-strain genomes for metagenomic binning, comparative biology and taxonomic classification.</title>
        <authorList>
            <person name="Goeker M."/>
        </authorList>
    </citation>
    <scope>NUCLEOTIDE SEQUENCE [LARGE SCALE GENOMIC DNA]</scope>
    <source>
        <strain evidence="12 13">DSM 103526</strain>
    </source>
</reference>
<feature type="binding site" evidence="11">
    <location>
        <position position="230"/>
    </location>
    <ligand>
        <name>Mn(2+)</name>
        <dbReference type="ChEBI" id="CHEBI:29035"/>
        <label>2</label>
    </ligand>
</feature>
<dbReference type="AlphaFoldDB" id="A0A841KUJ0"/>
<evidence type="ECO:0000256" key="1">
    <source>
        <dbReference type="ARBA" id="ARBA00012726"/>
    </source>
</evidence>
<sequence length="365" mass="41332">MEKNIQIIKTEKSWIESNAIEQLHQIAQLKGIIKAIGLPDLHVGKTPVGASYITKDVVYPHIVGNDIGCGMAFFATGLKRNKFKVEKIKNKLEKIDGIENVDISIYTRAIDLPFKEKLGTIGAGNHFAEIQEIAQIYDPEGMDEIGIDKEHVYLLVHSGSRNYGEFVLRKYIEEYHCQNGLSTDSQAFALYWEDHNKALEYAKLNRELIAHRIVDIISGKANQKLLDSVHNGIFKKEIQGEVHYIHRKGASPSDAGYVVVAGSRGSKSYIVKPMDNLVEYGFSISHGAGRKWSRFGCKEKLENLYSKKAIRHHELVSNLIYRDKNVVYEEAPEAYKNIERVIEDMLEAKMIQLIASLNPLLTYKS</sequence>
<proteinExistence type="predicted"/>
<dbReference type="GO" id="GO:0042245">
    <property type="term" value="P:RNA repair"/>
    <property type="evidence" value="ECO:0007669"/>
    <property type="project" value="UniProtKB-KW"/>
</dbReference>
<evidence type="ECO:0000256" key="4">
    <source>
        <dbReference type="ARBA" id="ARBA00022741"/>
    </source>
</evidence>
<feature type="binding site" evidence="10">
    <location>
        <begin position="125"/>
        <end position="129"/>
    </location>
    <ligand>
        <name>GMP</name>
        <dbReference type="ChEBI" id="CHEBI:58115"/>
    </ligand>
</feature>
<protein>
    <recommendedName>
        <fullName evidence="1">3'-phosphate/5'-hydroxy nucleic acid ligase</fullName>
        <ecNumber evidence="1">6.5.1.8</ecNumber>
    </recommendedName>
</protein>
<evidence type="ECO:0000256" key="10">
    <source>
        <dbReference type="PIRSR" id="PIRSR601233-2"/>
    </source>
</evidence>
<accession>A0A841KUJ0</accession>
<evidence type="ECO:0000256" key="3">
    <source>
        <dbReference type="ARBA" id="ARBA00022723"/>
    </source>
</evidence>
<dbReference type="PANTHER" id="PTHR11118">
    <property type="entry name" value="RNA-SPLICING LIGASE RTCB HOMOLOG"/>
    <property type="match status" value="1"/>
</dbReference>
<evidence type="ECO:0000313" key="12">
    <source>
        <dbReference type="EMBL" id="MBB6217374.1"/>
    </source>
</evidence>
<dbReference type="InterPro" id="IPR036025">
    <property type="entry name" value="RtcB-like_sf"/>
</dbReference>
<gene>
    <name evidence="12" type="ORF">HNQ80_003493</name>
</gene>
<dbReference type="RefSeq" id="WP_184311875.1">
    <property type="nucleotide sequence ID" value="NZ_JACHEN010000023.1"/>
</dbReference>
<keyword evidence="5" id="KW-0692">RNA repair</keyword>
<evidence type="ECO:0000313" key="13">
    <source>
        <dbReference type="Proteomes" id="UP000579281"/>
    </source>
</evidence>
<evidence type="ECO:0000256" key="5">
    <source>
        <dbReference type="ARBA" id="ARBA00022800"/>
    </source>
</evidence>
<feature type="binding site" evidence="10">
    <location>
        <position position="268"/>
    </location>
    <ligand>
        <name>GMP</name>
        <dbReference type="ChEBI" id="CHEBI:58115"/>
    </ligand>
</feature>
<keyword evidence="3 11" id="KW-0479">Metal-binding</keyword>
<keyword evidence="13" id="KW-1185">Reference proteome</keyword>
<name>A0A841KUJ0_9FIRM</name>
<dbReference type="PANTHER" id="PTHR11118:SF1">
    <property type="entry name" value="RNA-SPLICING LIGASE RTCB HOMOLOG"/>
    <property type="match status" value="1"/>
</dbReference>
<dbReference type="Gene3D" id="3.90.1860.10">
    <property type="entry name" value="tRNA-splicing ligase RtcB"/>
    <property type="match status" value="1"/>
</dbReference>
<organism evidence="12 13">
    <name type="scientific">Anaerosolibacter carboniphilus</name>
    <dbReference type="NCBI Taxonomy" id="1417629"/>
    <lineage>
        <taxon>Bacteria</taxon>
        <taxon>Bacillati</taxon>
        <taxon>Bacillota</taxon>
        <taxon>Clostridia</taxon>
        <taxon>Peptostreptococcales</taxon>
        <taxon>Thermotaleaceae</taxon>
        <taxon>Anaerosolibacter</taxon>
    </lineage>
</organism>
<dbReference type="EC" id="6.5.1.8" evidence="1"/>
<comment type="catalytic activity">
    <reaction evidence="8">
        <text>a 3'-end 3'-phospho-ribonucleotide-RNA + a 5'-end dephospho-ribonucleoside-RNA + GTP = a ribonucleotidyl-ribonucleotide-RNA + GMP + diphosphate</text>
        <dbReference type="Rhea" id="RHEA:68076"/>
        <dbReference type="Rhea" id="RHEA-COMP:10463"/>
        <dbReference type="Rhea" id="RHEA-COMP:13936"/>
        <dbReference type="Rhea" id="RHEA-COMP:17355"/>
        <dbReference type="ChEBI" id="CHEBI:33019"/>
        <dbReference type="ChEBI" id="CHEBI:37565"/>
        <dbReference type="ChEBI" id="CHEBI:58115"/>
        <dbReference type="ChEBI" id="CHEBI:83062"/>
        <dbReference type="ChEBI" id="CHEBI:138284"/>
        <dbReference type="ChEBI" id="CHEBI:173118"/>
        <dbReference type="EC" id="6.5.1.8"/>
    </reaction>
</comment>
<evidence type="ECO:0000256" key="6">
    <source>
        <dbReference type="ARBA" id="ARBA00023134"/>
    </source>
</evidence>
<feature type="binding site" evidence="10">
    <location>
        <begin position="230"/>
        <end position="231"/>
    </location>
    <ligand>
        <name>GMP</name>
        <dbReference type="ChEBI" id="CHEBI:58115"/>
    </ligand>
</feature>
<dbReference type="EMBL" id="JACHEN010000023">
    <property type="protein sequence ID" value="MBB6217374.1"/>
    <property type="molecule type" value="Genomic_DNA"/>
</dbReference>
<dbReference type="Pfam" id="PF01139">
    <property type="entry name" value="RtcB"/>
    <property type="match status" value="2"/>
</dbReference>
<dbReference type="InterPro" id="IPR017510">
    <property type="entry name" value="RtcB2"/>
</dbReference>
<dbReference type="GO" id="GO:0003972">
    <property type="term" value="F:RNA ligase (ATP) activity"/>
    <property type="evidence" value="ECO:0007669"/>
    <property type="project" value="TreeGrafter"/>
</dbReference>
<evidence type="ECO:0000256" key="2">
    <source>
        <dbReference type="ARBA" id="ARBA00022598"/>
    </source>
</evidence>
<dbReference type="GO" id="GO:0005525">
    <property type="term" value="F:GTP binding"/>
    <property type="evidence" value="ECO:0007669"/>
    <property type="project" value="UniProtKB-KW"/>
</dbReference>
<feature type="binding site" evidence="11">
    <location>
        <position position="157"/>
    </location>
    <ligand>
        <name>Mn(2+)</name>
        <dbReference type="ChEBI" id="CHEBI:29035"/>
        <label>2</label>
    </ligand>
</feature>
<feature type="binding site" evidence="10">
    <location>
        <begin position="286"/>
        <end position="289"/>
    </location>
    <ligand>
        <name>GMP</name>
        <dbReference type="ChEBI" id="CHEBI:58115"/>
    </ligand>
</feature>
<keyword evidence="4 10" id="KW-0547">Nucleotide-binding</keyword>
<feature type="active site" description="GMP-histidine intermediate" evidence="9">
    <location>
        <position position="286"/>
    </location>
</feature>
<dbReference type="SUPFAM" id="SSF103365">
    <property type="entry name" value="Hypothetical protein PH1602"/>
    <property type="match status" value="1"/>
</dbReference>
<evidence type="ECO:0000256" key="8">
    <source>
        <dbReference type="ARBA" id="ARBA00047746"/>
    </source>
</evidence>
<dbReference type="InterPro" id="IPR001233">
    <property type="entry name" value="RtcB"/>
</dbReference>
<dbReference type="NCBIfam" id="NF007153">
    <property type="entry name" value="PRK09588.1"/>
    <property type="match status" value="1"/>
</dbReference>
<dbReference type="NCBIfam" id="TIGR03073">
    <property type="entry name" value="release_rtcB"/>
    <property type="match status" value="1"/>
</dbReference>